<dbReference type="SUPFAM" id="SSF88946">
    <property type="entry name" value="Sigma2 domain of RNA polymerase sigma factors"/>
    <property type="match status" value="1"/>
</dbReference>
<evidence type="ECO:0000259" key="6">
    <source>
        <dbReference type="Pfam" id="PF04542"/>
    </source>
</evidence>
<dbReference type="RefSeq" id="WP_030446235.1">
    <property type="nucleotide sequence ID" value="NZ_AP023354.1"/>
</dbReference>
<evidence type="ECO:0000256" key="2">
    <source>
        <dbReference type="ARBA" id="ARBA00011344"/>
    </source>
</evidence>
<dbReference type="GO" id="GO:0006352">
    <property type="term" value="P:DNA-templated transcription initiation"/>
    <property type="evidence" value="ECO:0007669"/>
    <property type="project" value="InterPro"/>
</dbReference>
<dbReference type="OrthoDB" id="6689546at2"/>
<keyword evidence="3" id="KW-0805">Transcription regulation</keyword>
<keyword evidence="4" id="KW-0731">Sigma factor</keyword>
<dbReference type="NCBIfam" id="NF007214">
    <property type="entry name" value="PRK09636.1"/>
    <property type="match status" value="1"/>
</dbReference>
<dbReference type="InterPro" id="IPR013249">
    <property type="entry name" value="RNA_pol_sigma70_r4_t2"/>
</dbReference>
<organism evidence="8 9">
    <name type="scientific">Actinocatenispora sera</name>
    <dbReference type="NCBI Taxonomy" id="390989"/>
    <lineage>
        <taxon>Bacteria</taxon>
        <taxon>Bacillati</taxon>
        <taxon>Actinomycetota</taxon>
        <taxon>Actinomycetes</taxon>
        <taxon>Micromonosporales</taxon>
        <taxon>Micromonosporaceae</taxon>
        <taxon>Actinocatenispora</taxon>
    </lineage>
</organism>
<dbReference type="KEGG" id="aser:Asera_42340"/>
<reference evidence="8" key="1">
    <citation type="submission" date="2020-08" db="EMBL/GenBank/DDBJ databases">
        <title>Whole genome shotgun sequence of Actinocatenispora sera NBRC 101916.</title>
        <authorList>
            <person name="Komaki H."/>
            <person name="Tamura T."/>
        </authorList>
    </citation>
    <scope>NUCLEOTIDE SEQUENCE</scope>
    <source>
        <strain evidence="8">NBRC 101916</strain>
    </source>
</reference>
<dbReference type="EMBL" id="AP023354">
    <property type="protein sequence ID" value="BCJ30126.1"/>
    <property type="molecule type" value="Genomic_DNA"/>
</dbReference>
<dbReference type="PANTHER" id="PTHR30173:SF36">
    <property type="entry name" value="ECF RNA POLYMERASE SIGMA FACTOR SIGJ"/>
    <property type="match status" value="1"/>
</dbReference>
<comment type="similarity">
    <text evidence="1">Belongs to the sigma-70 factor family. ECF subfamily.</text>
</comment>
<gene>
    <name evidence="8" type="ORF">Asera_42340</name>
</gene>
<dbReference type="InterPro" id="IPR032710">
    <property type="entry name" value="NTF2-like_dom_sf"/>
</dbReference>
<dbReference type="InterPro" id="IPR052704">
    <property type="entry name" value="ECF_Sigma-70_Domain"/>
</dbReference>
<evidence type="ECO:0000313" key="9">
    <source>
        <dbReference type="Proteomes" id="UP000680750"/>
    </source>
</evidence>
<feature type="domain" description="RNA polymerase sigma-70 region 2" evidence="6">
    <location>
        <begin position="19"/>
        <end position="81"/>
    </location>
</feature>
<dbReference type="SUPFAM" id="SSF54427">
    <property type="entry name" value="NTF2-like"/>
    <property type="match status" value="1"/>
</dbReference>
<dbReference type="InterPro" id="IPR007627">
    <property type="entry name" value="RNA_pol_sigma70_r2"/>
</dbReference>
<evidence type="ECO:0000256" key="5">
    <source>
        <dbReference type="ARBA" id="ARBA00023163"/>
    </source>
</evidence>
<evidence type="ECO:0000256" key="4">
    <source>
        <dbReference type="ARBA" id="ARBA00023082"/>
    </source>
</evidence>
<dbReference type="Pfam" id="PF08281">
    <property type="entry name" value="Sigma70_r4_2"/>
    <property type="match status" value="1"/>
</dbReference>
<protein>
    <submittedName>
        <fullName evidence="8">RNA polymerase sigma24 factor</fullName>
    </submittedName>
</protein>
<dbReference type="AlphaFoldDB" id="A0A810L6Z9"/>
<dbReference type="NCBIfam" id="TIGR02957">
    <property type="entry name" value="SigX4"/>
    <property type="match status" value="1"/>
</dbReference>
<feature type="domain" description="RNA polymerase sigma factor 70 region 4 type 2" evidence="7">
    <location>
        <begin position="115"/>
        <end position="166"/>
    </location>
</feature>
<evidence type="ECO:0000256" key="1">
    <source>
        <dbReference type="ARBA" id="ARBA00010641"/>
    </source>
</evidence>
<comment type="subunit">
    <text evidence="2">Interacts transiently with the RNA polymerase catalytic core formed by RpoA, RpoB, RpoC and RpoZ (2 alpha, 1 beta, 1 beta' and 1 omega subunit) to form the RNA polymerase holoenzyme that can initiate transcription.</text>
</comment>
<dbReference type="InterPro" id="IPR014303">
    <property type="entry name" value="RNA_pol_sigma-70_ECF"/>
</dbReference>
<proteinExistence type="inferred from homology"/>
<evidence type="ECO:0000313" key="8">
    <source>
        <dbReference type="EMBL" id="BCJ30126.1"/>
    </source>
</evidence>
<dbReference type="PANTHER" id="PTHR30173">
    <property type="entry name" value="SIGMA 19 FACTOR"/>
    <property type="match status" value="1"/>
</dbReference>
<dbReference type="InterPro" id="IPR013325">
    <property type="entry name" value="RNA_pol_sigma_r2"/>
</dbReference>
<dbReference type="InterPro" id="IPR036388">
    <property type="entry name" value="WH-like_DNA-bd_sf"/>
</dbReference>
<dbReference type="SUPFAM" id="SSF88659">
    <property type="entry name" value="Sigma3 and sigma4 domains of RNA polymerase sigma factors"/>
    <property type="match status" value="1"/>
</dbReference>
<evidence type="ECO:0000256" key="3">
    <source>
        <dbReference type="ARBA" id="ARBA00023015"/>
    </source>
</evidence>
<dbReference type="InterPro" id="IPR014284">
    <property type="entry name" value="RNA_pol_sigma-70_dom"/>
</dbReference>
<sequence>MPEIETPDEELSDATAVFLAVRPRLFGIAYRMLGSAADAEDLVQEVWLRWQRTDRSTVENPAAYLATAVTRLAINASRSARARHETYPGQWLPEPVDTSADPQLGAERGAALELAVLMLLEKLSPTERAAYVLREAFDYPYRQIADIVQTTEVAARQLVSRARRRLAADRRKPVDRAQHERMLTAFVGAARSGDLAALEKMLSADVVSTSDGGGLARATRMPVVGVDRVAKYVRAIGPRFWPGTEVSVVEANGQPVVLVRHGGEPVGLVALDVSADGIERLMWQINPEKLATFRAVSG</sequence>
<dbReference type="Gene3D" id="1.10.1740.10">
    <property type="match status" value="1"/>
</dbReference>
<dbReference type="Gene3D" id="3.10.450.50">
    <property type="match status" value="1"/>
</dbReference>
<keyword evidence="9" id="KW-1185">Reference proteome</keyword>
<dbReference type="Proteomes" id="UP000680750">
    <property type="component" value="Chromosome"/>
</dbReference>
<dbReference type="Gene3D" id="1.10.10.10">
    <property type="entry name" value="Winged helix-like DNA-binding domain superfamily/Winged helix DNA-binding domain"/>
    <property type="match status" value="1"/>
</dbReference>
<dbReference type="GO" id="GO:0016987">
    <property type="term" value="F:sigma factor activity"/>
    <property type="evidence" value="ECO:0007669"/>
    <property type="project" value="UniProtKB-KW"/>
</dbReference>
<dbReference type="InterPro" id="IPR013324">
    <property type="entry name" value="RNA_pol_sigma_r3/r4-like"/>
</dbReference>
<evidence type="ECO:0000259" key="7">
    <source>
        <dbReference type="Pfam" id="PF08281"/>
    </source>
</evidence>
<name>A0A810L6Z9_9ACTN</name>
<dbReference type="GO" id="GO:0003677">
    <property type="term" value="F:DNA binding"/>
    <property type="evidence" value="ECO:0007669"/>
    <property type="project" value="InterPro"/>
</dbReference>
<dbReference type="NCBIfam" id="TIGR02937">
    <property type="entry name" value="sigma70-ECF"/>
    <property type="match status" value="1"/>
</dbReference>
<accession>A0A810L6Z9</accession>
<keyword evidence="5" id="KW-0804">Transcription</keyword>
<dbReference type="Pfam" id="PF04542">
    <property type="entry name" value="Sigma70_r2"/>
    <property type="match status" value="1"/>
</dbReference>